<feature type="region of interest" description="Disordered" evidence="1">
    <location>
        <begin position="1"/>
        <end position="74"/>
    </location>
</feature>
<comment type="caution">
    <text evidence="2">The sequence shown here is derived from an EMBL/GenBank/DDBJ whole genome shotgun (WGS) entry which is preliminary data.</text>
</comment>
<reference evidence="2" key="1">
    <citation type="submission" date="2023-10" db="EMBL/GenBank/DDBJ databases">
        <authorList>
            <person name="Chen Y."/>
            <person name="Shah S."/>
            <person name="Dougan E. K."/>
            <person name="Thang M."/>
            <person name="Chan C."/>
        </authorList>
    </citation>
    <scope>NUCLEOTIDE SEQUENCE [LARGE SCALE GENOMIC DNA]</scope>
</reference>
<evidence type="ECO:0000256" key="1">
    <source>
        <dbReference type="SAM" id="MobiDB-lite"/>
    </source>
</evidence>
<gene>
    <name evidence="2" type="ORF">PCOR1329_LOCUS34289</name>
</gene>
<sequence length="409" mass="45359">MAGTRGAVLEQFLEPATGAPGQLDTSAGEGKQLADLLPRPARGGQGDPEGADSSSGTSSELAGEPGARQRTLQRRSRRRLLRWLTEVMEGSSQLGHLTALERKAVKARTAATYVQELDALARSMRVSKVAEVGVEVLDRELVKYLEDLWRQGHHPSKGMKVVAAVLHCRPELGKAGRGLPRSWRRIKGWCADAPARSRLPEPFEVWCGIINGFVSLDLHGMGLFTLCMVSSYSRPGPLARLRSEDVVAPCSSCPRDCLLLASREYEVPNKVGEFDESVALDHSYWKPLAPLLDALAKRGAGVPSWTFDYPTYAKAFKKVCGRLGLTLVPYQARYSGASHDRALETRPQFEVQKRGGWKNQKKVVRYEKHGRLGKQWHRLTAEQQARFQRCHAELTAVLLHGRAVPWRGR</sequence>
<protein>
    <submittedName>
        <fullName evidence="2">Uncharacterized protein</fullName>
    </submittedName>
</protein>
<evidence type="ECO:0000313" key="2">
    <source>
        <dbReference type="EMBL" id="CAK0838313.1"/>
    </source>
</evidence>
<keyword evidence="3" id="KW-1185">Reference proteome</keyword>
<organism evidence="2 3">
    <name type="scientific">Prorocentrum cordatum</name>
    <dbReference type="NCBI Taxonomy" id="2364126"/>
    <lineage>
        <taxon>Eukaryota</taxon>
        <taxon>Sar</taxon>
        <taxon>Alveolata</taxon>
        <taxon>Dinophyceae</taxon>
        <taxon>Prorocentrales</taxon>
        <taxon>Prorocentraceae</taxon>
        <taxon>Prorocentrum</taxon>
    </lineage>
</organism>
<evidence type="ECO:0000313" key="3">
    <source>
        <dbReference type="Proteomes" id="UP001189429"/>
    </source>
</evidence>
<dbReference type="EMBL" id="CAUYUJ010014214">
    <property type="protein sequence ID" value="CAK0838313.1"/>
    <property type="molecule type" value="Genomic_DNA"/>
</dbReference>
<proteinExistence type="predicted"/>
<name>A0ABN9T0F3_9DINO</name>
<dbReference type="Proteomes" id="UP001189429">
    <property type="component" value="Unassembled WGS sequence"/>
</dbReference>
<accession>A0ABN9T0F3</accession>